<keyword evidence="2" id="KW-1185">Reference proteome</keyword>
<evidence type="ECO:0000313" key="2">
    <source>
        <dbReference type="Proteomes" id="UP001307849"/>
    </source>
</evidence>
<dbReference type="EMBL" id="JAVHJM010000002">
    <property type="protein sequence ID" value="KAK6517813.1"/>
    <property type="molecule type" value="Genomic_DNA"/>
</dbReference>
<dbReference type="AlphaFoldDB" id="A0AAN8RPK8"/>
<reference evidence="1 2" key="1">
    <citation type="submission" date="2019-10" db="EMBL/GenBank/DDBJ databases">
        <authorList>
            <person name="Palmer J.M."/>
        </authorList>
    </citation>
    <scope>NUCLEOTIDE SEQUENCE [LARGE SCALE GENOMIC DNA]</scope>
    <source>
        <strain evidence="1 2">TWF506</strain>
    </source>
</reference>
<proteinExistence type="predicted"/>
<comment type="caution">
    <text evidence="1">The sequence shown here is derived from an EMBL/GenBank/DDBJ whole genome shotgun (WGS) entry which is preliminary data.</text>
</comment>
<dbReference type="Proteomes" id="UP001307849">
    <property type="component" value="Unassembled WGS sequence"/>
</dbReference>
<gene>
    <name evidence="1" type="ORF">TWF506_004990</name>
</gene>
<accession>A0AAN8RPK8</accession>
<evidence type="ECO:0000313" key="1">
    <source>
        <dbReference type="EMBL" id="KAK6517813.1"/>
    </source>
</evidence>
<name>A0AAN8RPK8_9PEZI</name>
<organism evidence="1 2">
    <name type="scientific">Arthrobotrys conoides</name>
    <dbReference type="NCBI Taxonomy" id="74498"/>
    <lineage>
        <taxon>Eukaryota</taxon>
        <taxon>Fungi</taxon>
        <taxon>Dikarya</taxon>
        <taxon>Ascomycota</taxon>
        <taxon>Pezizomycotina</taxon>
        <taxon>Orbiliomycetes</taxon>
        <taxon>Orbiliales</taxon>
        <taxon>Orbiliaceae</taxon>
        <taxon>Arthrobotrys</taxon>
    </lineage>
</organism>
<protein>
    <submittedName>
        <fullName evidence="1">Uncharacterized protein</fullName>
    </submittedName>
</protein>
<sequence length="59" mass="6705">MVPTFDDLARSPPTWSQLIGESPHLLSETCCGGEYYKIDERWSKLEFIETVSGARKSKL</sequence>